<dbReference type="AlphaFoldDB" id="A0A0N4WG50"/>
<organism evidence="1">
    <name type="scientific">Haemonchus placei</name>
    <name type="common">Barber's pole worm</name>
    <dbReference type="NCBI Taxonomy" id="6290"/>
    <lineage>
        <taxon>Eukaryota</taxon>
        <taxon>Metazoa</taxon>
        <taxon>Ecdysozoa</taxon>
        <taxon>Nematoda</taxon>
        <taxon>Chromadorea</taxon>
        <taxon>Rhabditida</taxon>
        <taxon>Rhabditina</taxon>
        <taxon>Rhabditomorpha</taxon>
        <taxon>Strongyloidea</taxon>
        <taxon>Trichostrongylidae</taxon>
        <taxon>Haemonchus</taxon>
    </lineage>
</organism>
<reference evidence="1" key="1">
    <citation type="submission" date="2017-02" db="UniProtKB">
        <authorList>
            <consortium name="WormBaseParasite"/>
        </authorList>
    </citation>
    <scope>IDENTIFICATION</scope>
</reference>
<sequence length="127" mass="14248">LPQILGRQVGVAVGKIRVEVVDDFPHCPRRCSGCFERKTKESQLGLVIGETPSGFAKAPAGLADFIYNCCKSHFRKFHYFSALLRKFERFLMIVCSQCDPTLACQLKSFRKGSSFVTRKLPVFLALS</sequence>
<evidence type="ECO:0000313" key="1">
    <source>
        <dbReference type="WBParaSite" id="HPLM_0000975301-mRNA-1"/>
    </source>
</evidence>
<dbReference type="WBParaSite" id="HPLM_0000975301-mRNA-1">
    <property type="protein sequence ID" value="HPLM_0000975301-mRNA-1"/>
    <property type="gene ID" value="HPLM_0000975301"/>
</dbReference>
<name>A0A0N4WG50_HAEPC</name>
<protein>
    <submittedName>
        <fullName evidence="1">ADH_N domain-containing protein</fullName>
    </submittedName>
</protein>
<proteinExistence type="predicted"/>
<accession>A0A0N4WG50</accession>